<evidence type="ECO:0000313" key="1">
    <source>
        <dbReference type="Proteomes" id="UP001732720"/>
    </source>
</evidence>
<evidence type="ECO:0000313" key="2">
    <source>
        <dbReference type="RefSeq" id="XP_073934282.1"/>
    </source>
</evidence>
<reference evidence="2" key="1">
    <citation type="submission" date="2025-08" db="UniProtKB">
        <authorList>
            <consortium name="RefSeq"/>
        </authorList>
    </citation>
    <scope>IDENTIFICATION</scope>
</reference>
<dbReference type="Proteomes" id="UP001732720">
    <property type="component" value="Chromosome 1"/>
</dbReference>
<proteinExistence type="predicted"/>
<organism evidence="1 2">
    <name type="scientific">Castor canadensis</name>
    <name type="common">American beaver</name>
    <dbReference type="NCBI Taxonomy" id="51338"/>
    <lineage>
        <taxon>Eukaryota</taxon>
        <taxon>Metazoa</taxon>
        <taxon>Chordata</taxon>
        <taxon>Craniata</taxon>
        <taxon>Vertebrata</taxon>
        <taxon>Euteleostomi</taxon>
        <taxon>Mammalia</taxon>
        <taxon>Eutheria</taxon>
        <taxon>Euarchontoglires</taxon>
        <taxon>Glires</taxon>
        <taxon>Rodentia</taxon>
        <taxon>Castorimorpha</taxon>
        <taxon>Castoridae</taxon>
        <taxon>Castor</taxon>
    </lineage>
</organism>
<accession>A0AC58MXZ3</accession>
<keyword evidence="1" id="KW-1185">Reference proteome</keyword>
<gene>
    <name evidence="2" type="primary">Ankrd6</name>
</gene>
<protein>
    <submittedName>
        <fullName evidence="2">Ankyrin repeat domain-containing protein 6 isoform X1</fullName>
    </submittedName>
</protein>
<dbReference type="RefSeq" id="XP_073934282.1">
    <property type="nucleotide sequence ID" value="XM_074078181.1"/>
</dbReference>
<sequence>MTSSGLEWDYYECLLMENSSLEYATPGANSVSLAAGPVNSQWSANTVSGWSMSNHMTPTSEIDQDPVAAVKGMMEEKNKRNQRRKTRKSPRRSERKEGDQTALHRATVVGNTEIITALIQEGCALDRQDKDGNTALHEASWHGFSQSAKLLIKAGANVLARNKAGNTALHLACQNSHSQSTRVLLLGGSRADLKNNAGDTCLHVAVRYNHLSIIRLLLSAFCSVHEKNQAGDTALHVAAALNHKKVVKILLEAGADGTIVNNVGQTPLETARYHNNPEVALLLTKAPQVLRFSRGQSLRKRREKLKQGRRAQSVPRDEVAQSKGSGSARDTPSSEQAVLRKEEAGEDFLSASPEPRAKDNRRRKSRPKVSALSDPTPPVDQQPGHQKNLHAHHHPRKKSRHRGSSPPPPHEFRAYQLYTLYRGKDGKVMQAPIDGCRCEPLINKLENQLEATVEEIKAELGSVQDKINMKLGHMEAKTQHQMRVLDKLMVERLSAERTECLSRLQQHSDAEKHDGEKRQMSLVDELKTWCMLKIQNLELKLSGESRTSKAKSTPSTCDSSTGVDQSLATAGPAAASDSSSQVVRPKEKALNSTATHRLQQELSSSDCTGSRLRNVKVQTALLPLNEAAKGDQQAGSCVNRGTQTKKSGRSGQTRHRGQQPAASSPHRQLPAAASSDQATAPHGRDTSQALELTQYFFEAVSTQMEKWYERKIEEARSQANQRAQQDKATLKEHIKSLEEELAKLRTKVQKEN</sequence>
<name>A0AC58MXZ3_CASCN</name>